<comment type="caution">
    <text evidence="2">The sequence shown here is derived from an EMBL/GenBank/DDBJ whole genome shotgun (WGS) entry which is preliminary data.</text>
</comment>
<feature type="compositionally biased region" description="Basic and acidic residues" evidence="1">
    <location>
        <begin position="9"/>
        <end position="19"/>
    </location>
</feature>
<dbReference type="EMBL" id="RDQH01000328">
    <property type="protein sequence ID" value="RXI05966.1"/>
    <property type="molecule type" value="Genomic_DNA"/>
</dbReference>
<protein>
    <submittedName>
        <fullName evidence="2">Uncharacterized protein</fullName>
    </submittedName>
</protein>
<dbReference type="AlphaFoldDB" id="A0A498KEY7"/>
<evidence type="ECO:0000313" key="3">
    <source>
        <dbReference type="Proteomes" id="UP000290289"/>
    </source>
</evidence>
<name>A0A498KEY7_MALDO</name>
<feature type="region of interest" description="Disordered" evidence="1">
    <location>
        <begin position="56"/>
        <end position="89"/>
    </location>
</feature>
<evidence type="ECO:0000256" key="1">
    <source>
        <dbReference type="SAM" id="MobiDB-lite"/>
    </source>
</evidence>
<feature type="region of interest" description="Disordered" evidence="1">
    <location>
        <begin position="1"/>
        <end position="42"/>
    </location>
</feature>
<gene>
    <name evidence="2" type="ORF">DVH24_018008</name>
</gene>
<organism evidence="2 3">
    <name type="scientific">Malus domestica</name>
    <name type="common">Apple</name>
    <name type="synonym">Pyrus malus</name>
    <dbReference type="NCBI Taxonomy" id="3750"/>
    <lineage>
        <taxon>Eukaryota</taxon>
        <taxon>Viridiplantae</taxon>
        <taxon>Streptophyta</taxon>
        <taxon>Embryophyta</taxon>
        <taxon>Tracheophyta</taxon>
        <taxon>Spermatophyta</taxon>
        <taxon>Magnoliopsida</taxon>
        <taxon>eudicotyledons</taxon>
        <taxon>Gunneridae</taxon>
        <taxon>Pentapetalae</taxon>
        <taxon>rosids</taxon>
        <taxon>fabids</taxon>
        <taxon>Rosales</taxon>
        <taxon>Rosaceae</taxon>
        <taxon>Amygdaloideae</taxon>
        <taxon>Maleae</taxon>
        <taxon>Malus</taxon>
    </lineage>
</organism>
<proteinExistence type="predicted"/>
<dbReference type="Proteomes" id="UP000290289">
    <property type="component" value="Chromosome 2"/>
</dbReference>
<reference evidence="2 3" key="1">
    <citation type="submission" date="2018-10" db="EMBL/GenBank/DDBJ databases">
        <title>A high-quality apple genome assembly.</title>
        <authorList>
            <person name="Hu J."/>
        </authorList>
    </citation>
    <scope>NUCLEOTIDE SEQUENCE [LARGE SCALE GENOMIC DNA]</scope>
    <source>
        <strain evidence="3">cv. HFTH1</strain>
        <tissue evidence="2">Young leaf</tissue>
    </source>
</reference>
<accession>A0A498KEY7</accession>
<feature type="compositionally biased region" description="Low complexity" evidence="1">
    <location>
        <begin position="66"/>
        <end position="80"/>
    </location>
</feature>
<feature type="compositionally biased region" description="Basic and acidic residues" evidence="1">
    <location>
        <begin position="26"/>
        <end position="35"/>
    </location>
</feature>
<sequence>MELSTTYKDITRGESKNDSLEGQNSVEDREVHGFDDVNGVPVDGHDLIESLVTGTGGDHAITGHQEMNSSSNNQSEISENTVNEEVGSK</sequence>
<evidence type="ECO:0000313" key="2">
    <source>
        <dbReference type="EMBL" id="RXI05966.1"/>
    </source>
</evidence>
<keyword evidence="3" id="KW-1185">Reference proteome</keyword>